<comment type="cofactor">
    <cofactor evidence="1">
        <name>a divalent metal cation</name>
        <dbReference type="ChEBI" id="CHEBI:60240"/>
    </cofactor>
</comment>
<name>A0AAV1M371_9NEOP</name>
<dbReference type="GO" id="GO:0046872">
    <property type="term" value="F:metal ion binding"/>
    <property type="evidence" value="ECO:0007669"/>
    <property type="project" value="UniProtKB-KW"/>
</dbReference>
<protein>
    <recommendedName>
        <fullName evidence="3">DDE Tnp4 domain-containing protein</fullName>
    </recommendedName>
</protein>
<evidence type="ECO:0000313" key="5">
    <source>
        <dbReference type="Proteomes" id="UP001314205"/>
    </source>
</evidence>
<keyword evidence="2" id="KW-0479">Metal-binding</keyword>
<comment type="caution">
    <text evidence="4">The sequence shown here is derived from an EMBL/GenBank/DDBJ whole genome shotgun (WGS) entry which is preliminary data.</text>
</comment>
<evidence type="ECO:0000256" key="2">
    <source>
        <dbReference type="ARBA" id="ARBA00022723"/>
    </source>
</evidence>
<keyword evidence="5" id="KW-1185">Reference proteome</keyword>
<sequence length="113" mass="13307">MKHLNLPNSELIQHSSRCMPYVFIADDTFPLRPDMLKPYREADLSSYKKNFNYRLSRARRIVENAFGILASRFRIYHTQINLEPNNIEKVVMATCDLHNILMEHTPNSYAPPR</sequence>
<dbReference type="InterPro" id="IPR027806">
    <property type="entry name" value="HARBI1_dom"/>
</dbReference>
<accession>A0AAV1M371</accession>
<evidence type="ECO:0000259" key="3">
    <source>
        <dbReference type="Pfam" id="PF13359"/>
    </source>
</evidence>
<organism evidence="4 5">
    <name type="scientific">Parnassius mnemosyne</name>
    <name type="common">clouded apollo</name>
    <dbReference type="NCBI Taxonomy" id="213953"/>
    <lineage>
        <taxon>Eukaryota</taxon>
        <taxon>Metazoa</taxon>
        <taxon>Ecdysozoa</taxon>
        <taxon>Arthropoda</taxon>
        <taxon>Hexapoda</taxon>
        <taxon>Insecta</taxon>
        <taxon>Pterygota</taxon>
        <taxon>Neoptera</taxon>
        <taxon>Endopterygota</taxon>
        <taxon>Lepidoptera</taxon>
        <taxon>Glossata</taxon>
        <taxon>Ditrysia</taxon>
        <taxon>Papilionoidea</taxon>
        <taxon>Papilionidae</taxon>
        <taxon>Parnassiinae</taxon>
        <taxon>Parnassini</taxon>
        <taxon>Parnassius</taxon>
        <taxon>Driopa</taxon>
    </lineage>
</organism>
<evidence type="ECO:0000256" key="1">
    <source>
        <dbReference type="ARBA" id="ARBA00001968"/>
    </source>
</evidence>
<feature type="domain" description="DDE Tnp4" evidence="3">
    <location>
        <begin position="8"/>
        <end position="99"/>
    </location>
</feature>
<dbReference type="AlphaFoldDB" id="A0AAV1M371"/>
<proteinExistence type="predicted"/>
<reference evidence="4 5" key="1">
    <citation type="submission" date="2023-11" db="EMBL/GenBank/DDBJ databases">
        <authorList>
            <person name="Hedman E."/>
            <person name="Englund M."/>
            <person name="Stromberg M."/>
            <person name="Nyberg Akerstrom W."/>
            <person name="Nylinder S."/>
            <person name="Jareborg N."/>
            <person name="Kallberg Y."/>
            <person name="Kronander E."/>
        </authorList>
    </citation>
    <scope>NUCLEOTIDE SEQUENCE [LARGE SCALE GENOMIC DNA]</scope>
</reference>
<gene>
    <name evidence="4" type="ORF">PARMNEM_LOCUS19495</name>
</gene>
<dbReference type="Proteomes" id="UP001314205">
    <property type="component" value="Unassembled WGS sequence"/>
</dbReference>
<evidence type="ECO:0000313" key="4">
    <source>
        <dbReference type="EMBL" id="CAK1600782.1"/>
    </source>
</evidence>
<dbReference type="Pfam" id="PF13359">
    <property type="entry name" value="DDE_Tnp_4"/>
    <property type="match status" value="1"/>
</dbReference>
<dbReference type="EMBL" id="CAVLGL010000126">
    <property type="protein sequence ID" value="CAK1600782.1"/>
    <property type="molecule type" value="Genomic_DNA"/>
</dbReference>